<dbReference type="Gene3D" id="3.40.50.1820">
    <property type="entry name" value="alpha/beta hydrolase"/>
    <property type="match status" value="1"/>
</dbReference>
<sequence length="278" mass="31431">MEKIKMKYKSYVVTVYHKQGCNSKKLVFLHGGGLDSALLSWKEVIELMGSEYDIYAIDLLGYGESDKPDITYSIPMYVELLHDILQQLNIERTYLAGLSMGGGTSIGFSLKYPEMVDKLVLVDSLGLYERMPFHTICRWFVNSSLNSKSYQWFAKSKKLIKWSIGSSLIDNKEKITDALVSELYDLVQAPGCSKAWESFQRYELGKENLTSDLAPHLSELKMPVLIVNGEKDSLVPAKSAIAASRAIANCQLYIMKGCKHWAQKEKPDEFVNILKAFL</sequence>
<dbReference type="Proteomes" id="UP000190080">
    <property type="component" value="Unassembled WGS sequence"/>
</dbReference>
<dbReference type="PRINTS" id="PR00412">
    <property type="entry name" value="EPOXHYDRLASE"/>
</dbReference>
<keyword evidence="3" id="KW-1185">Reference proteome</keyword>
<dbReference type="AlphaFoldDB" id="A0A1V4IHV9"/>
<evidence type="ECO:0000313" key="3">
    <source>
        <dbReference type="Proteomes" id="UP000190080"/>
    </source>
</evidence>
<dbReference type="InterPro" id="IPR000639">
    <property type="entry name" value="Epox_hydrolase-like"/>
</dbReference>
<proteinExistence type="predicted"/>
<dbReference type="GO" id="GO:0018768">
    <property type="term" value="F:2-hydroxy-6-oxo-6-(2'-aminophenyl)hexa-2,4-dienoate hydrolase activity"/>
    <property type="evidence" value="ECO:0007669"/>
    <property type="project" value="UniProtKB-EC"/>
</dbReference>
<dbReference type="SUPFAM" id="SSF53474">
    <property type="entry name" value="alpha/beta-Hydrolases"/>
    <property type="match status" value="1"/>
</dbReference>
<dbReference type="Pfam" id="PF00561">
    <property type="entry name" value="Abhydrolase_1"/>
    <property type="match status" value="1"/>
</dbReference>
<dbReference type="PANTHER" id="PTHR46438:SF11">
    <property type="entry name" value="LIPASE-RELATED"/>
    <property type="match status" value="1"/>
</dbReference>
<dbReference type="InterPro" id="IPR000073">
    <property type="entry name" value="AB_hydrolase_1"/>
</dbReference>
<dbReference type="STRING" id="1450648.CLORY_32350"/>
<protein>
    <submittedName>
        <fullName evidence="2">2-hydroxy-6-oxo-6-(2'-aminophenyl)hexa-2, 4-dienoic acid hydrolase</fullName>
        <ecNumber evidence="2">3.7.1.13</ecNumber>
    </submittedName>
</protein>
<organism evidence="2 3">
    <name type="scientific">Clostridium oryzae</name>
    <dbReference type="NCBI Taxonomy" id="1450648"/>
    <lineage>
        <taxon>Bacteria</taxon>
        <taxon>Bacillati</taxon>
        <taxon>Bacillota</taxon>
        <taxon>Clostridia</taxon>
        <taxon>Eubacteriales</taxon>
        <taxon>Clostridiaceae</taxon>
        <taxon>Clostridium</taxon>
    </lineage>
</organism>
<accession>A0A1V4IHV9</accession>
<dbReference type="EMBL" id="MZGV01000042">
    <property type="protein sequence ID" value="OPJ59588.1"/>
    <property type="molecule type" value="Genomic_DNA"/>
</dbReference>
<name>A0A1V4IHV9_9CLOT</name>
<evidence type="ECO:0000259" key="1">
    <source>
        <dbReference type="Pfam" id="PF00561"/>
    </source>
</evidence>
<keyword evidence="2" id="KW-0378">Hydrolase</keyword>
<dbReference type="PRINTS" id="PR00111">
    <property type="entry name" value="ABHYDROLASE"/>
</dbReference>
<feature type="domain" description="AB hydrolase-1" evidence="1">
    <location>
        <begin position="26"/>
        <end position="267"/>
    </location>
</feature>
<dbReference type="InterPro" id="IPR029058">
    <property type="entry name" value="AB_hydrolase_fold"/>
</dbReference>
<dbReference type="RefSeq" id="WP_079426379.1">
    <property type="nucleotide sequence ID" value="NZ_MZGV01000042.1"/>
</dbReference>
<dbReference type="EC" id="3.7.1.13" evidence="2"/>
<dbReference type="OrthoDB" id="9808398at2"/>
<reference evidence="2 3" key="1">
    <citation type="submission" date="2017-03" db="EMBL/GenBank/DDBJ databases">
        <title>Genome sequence of Clostridium oryzae DSM 28571.</title>
        <authorList>
            <person name="Poehlein A."/>
            <person name="Daniel R."/>
        </authorList>
    </citation>
    <scope>NUCLEOTIDE SEQUENCE [LARGE SCALE GENOMIC DNA]</scope>
    <source>
        <strain evidence="2 3">DSM 28571</strain>
    </source>
</reference>
<gene>
    <name evidence="2" type="primary">carC</name>
    <name evidence="2" type="ORF">CLORY_32350</name>
</gene>
<comment type="caution">
    <text evidence="2">The sequence shown here is derived from an EMBL/GenBank/DDBJ whole genome shotgun (WGS) entry which is preliminary data.</text>
</comment>
<evidence type="ECO:0000313" key="2">
    <source>
        <dbReference type="EMBL" id="OPJ59588.1"/>
    </source>
</evidence>
<dbReference type="PANTHER" id="PTHR46438">
    <property type="entry name" value="ALPHA/BETA-HYDROLASES SUPERFAMILY PROTEIN"/>
    <property type="match status" value="1"/>
</dbReference>